<protein>
    <submittedName>
        <fullName evidence="3">CoA transferase subunit A</fullName>
    </submittedName>
</protein>
<evidence type="ECO:0000313" key="3">
    <source>
        <dbReference type="EMBL" id="MBN7773025.1"/>
    </source>
</evidence>
<organism evidence="3 4">
    <name type="scientific">Clostridium aminobutyricum</name>
    <dbReference type="NCBI Taxonomy" id="33953"/>
    <lineage>
        <taxon>Bacteria</taxon>
        <taxon>Bacillati</taxon>
        <taxon>Bacillota</taxon>
        <taxon>Clostridia</taxon>
        <taxon>Eubacteriales</taxon>
        <taxon>Clostridiaceae</taxon>
        <taxon>Clostridium</taxon>
    </lineage>
</organism>
<evidence type="ECO:0000256" key="1">
    <source>
        <dbReference type="ARBA" id="ARBA00005612"/>
    </source>
</evidence>
<dbReference type="InterPro" id="IPR012792">
    <property type="entry name" value="3-oxoacid_CoA-transf_A"/>
</dbReference>
<dbReference type="NCBIfam" id="TIGR02429">
    <property type="entry name" value="pcaI_scoA_fam"/>
    <property type="match status" value="1"/>
</dbReference>
<dbReference type="PANTHER" id="PTHR13707:SF60">
    <property type="entry name" value="ACETATE COA-TRANSFERASE SUBUNIT ALPHA"/>
    <property type="match status" value="1"/>
</dbReference>
<comment type="similarity">
    <text evidence="1">Belongs to the 3-oxoacid CoA-transferase subunit A family.</text>
</comment>
<dbReference type="GO" id="GO:0008410">
    <property type="term" value="F:CoA-transferase activity"/>
    <property type="evidence" value="ECO:0007669"/>
    <property type="project" value="InterPro"/>
</dbReference>
<accession>A0A939D8F1</accession>
<name>A0A939D8F1_CLOAM</name>
<dbReference type="InterPro" id="IPR037171">
    <property type="entry name" value="NagB/RpiA_transferase-like"/>
</dbReference>
<sequence length="226" mass="23640">MIDKIRTAEEAIADIQDGATIMVGGFMACGTPEILIDALVEKGVKGLTIICNDAGVPGRGVGKLLSNGQIKTLIASHVGLNPEVAQRMNTDVAEDKLECILVPQGTLAERIRAGGAGLGGFLTPTGVGTIVAEGKQIIRVGEKAFLLEEPLKADFALIRGSQTDKFGNTTYNGTTRTFNPMMATAANYVIVGACELVEVGEIDPNNVVTSGIFVDAIVGGEKPWQI</sequence>
<dbReference type="PANTHER" id="PTHR13707">
    <property type="entry name" value="KETOACID-COENZYME A TRANSFERASE"/>
    <property type="match status" value="1"/>
</dbReference>
<dbReference type="PROSITE" id="PS01273">
    <property type="entry name" value="COA_TRANSF_1"/>
    <property type="match status" value="1"/>
</dbReference>
<evidence type="ECO:0000313" key="4">
    <source>
        <dbReference type="Proteomes" id="UP000664545"/>
    </source>
</evidence>
<proteinExistence type="inferred from homology"/>
<dbReference type="Gene3D" id="3.40.1080.10">
    <property type="entry name" value="Glutaconate Coenzyme A-transferase"/>
    <property type="match status" value="1"/>
</dbReference>
<gene>
    <name evidence="3" type="ORF">JYB65_06605</name>
</gene>
<dbReference type="EMBL" id="JAFJZZ010000002">
    <property type="protein sequence ID" value="MBN7773025.1"/>
    <property type="molecule type" value="Genomic_DNA"/>
</dbReference>
<evidence type="ECO:0000256" key="2">
    <source>
        <dbReference type="ARBA" id="ARBA00022679"/>
    </source>
</evidence>
<dbReference type="SUPFAM" id="SSF100950">
    <property type="entry name" value="NagB/RpiA/CoA transferase-like"/>
    <property type="match status" value="1"/>
</dbReference>
<dbReference type="InterPro" id="IPR004163">
    <property type="entry name" value="CoA_transf_BS"/>
</dbReference>
<dbReference type="SMART" id="SM00882">
    <property type="entry name" value="CoA_trans"/>
    <property type="match status" value="1"/>
</dbReference>
<dbReference type="Proteomes" id="UP000664545">
    <property type="component" value="Unassembled WGS sequence"/>
</dbReference>
<dbReference type="AlphaFoldDB" id="A0A939D8F1"/>
<dbReference type="PROSITE" id="PS51257">
    <property type="entry name" value="PROKAR_LIPOPROTEIN"/>
    <property type="match status" value="1"/>
</dbReference>
<keyword evidence="4" id="KW-1185">Reference proteome</keyword>
<dbReference type="InterPro" id="IPR004165">
    <property type="entry name" value="CoA_trans_fam_I"/>
</dbReference>
<reference evidence="3" key="1">
    <citation type="submission" date="2021-02" db="EMBL/GenBank/DDBJ databases">
        <title>Abyssanaerobacter marinus gen.nov., sp., nov, anaerobic bacterium isolated from the Onnuri vent field of Indian Ocean and suggestion of Mogibacteriaceae fam. nov., and proposal of reclassification of ambiguous this family's genus member.</title>
        <authorList>
            <person name="Kim Y.J."/>
            <person name="Yang J.-A."/>
        </authorList>
    </citation>
    <scope>NUCLEOTIDE SEQUENCE</scope>
    <source>
        <strain evidence="3">DSM 2634</strain>
    </source>
</reference>
<dbReference type="Pfam" id="PF01144">
    <property type="entry name" value="CoA_trans"/>
    <property type="match status" value="1"/>
</dbReference>
<keyword evidence="2 3" id="KW-0808">Transferase</keyword>
<comment type="caution">
    <text evidence="3">The sequence shown here is derived from an EMBL/GenBank/DDBJ whole genome shotgun (WGS) entry which is preliminary data.</text>
</comment>